<dbReference type="GO" id="GO:0003677">
    <property type="term" value="F:DNA binding"/>
    <property type="evidence" value="ECO:0007669"/>
    <property type="project" value="UniProtKB-KW"/>
</dbReference>
<dbReference type="CDD" id="cd07377">
    <property type="entry name" value="WHTH_GntR"/>
    <property type="match status" value="1"/>
</dbReference>
<reference evidence="5" key="1">
    <citation type="submission" date="2019-03" db="EMBL/GenBank/DDBJ databases">
        <title>Afifella sp. nov., isolated from activated sludge.</title>
        <authorList>
            <person name="Li Q."/>
            <person name="Liu Y."/>
        </authorList>
    </citation>
    <scope>NUCLEOTIDE SEQUENCE</scope>
    <source>
        <strain evidence="5">L72</strain>
    </source>
</reference>
<evidence type="ECO:0000256" key="3">
    <source>
        <dbReference type="ARBA" id="ARBA00023163"/>
    </source>
</evidence>
<dbReference type="SUPFAM" id="SSF46785">
    <property type="entry name" value="Winged helix' DNA-binding domain"/>
    <property type="match status" value="1"/>
</dbReference>
<dbReference type="InterPro" id="IPR008920">
    <property type="entry name" value="TF_FadR/GntR_C"/>
</dbReference>
<dbReference type="Gene3D" id="1.20.120.530">
    <property type="entry name" value="GntR ligand-binding domain-like"/>
    <property type="match status" value="1"/>
</dbReference>
<accession>A0A964WRX1</accession>
<dbReference type="PROSITE" id="PS50949">
    <property type="entry name" value="HTH_GNTR"/>
    <property type="match status" value="1"/>
</dbReference>
<evidence type="ECO:0000313" key="6">
    <source>
        <dbReference type="Proteomes" id="UP000773614"/>
    </source>
</evidence>
<evidence type="ECO:0000259" key="4">
    <source>
        <dbReference type="PROSITE" id="PS50949"/>
    </source>
</evidence>
<feature type="domain" description="HTH gntR-type" evidence="4">
    <location>
        <begin position="12"/>
        <end position="79"/>
    </location>
</feature>
<keyword evidence="3" id="KW-0804">Transcription</keyword>
<evidence type="ECO:0000256" key="1">
    <source>
        <dbReference type="ARBA" id="ARBA00023015"/>
    </source>
</evidence>
<evidence type="ECO:0000313" key="5">
    <source>
        <dbReference type="EMBL" id="MYZ46251.1"/>
    </source>
</evidence>
<dbReference type="InterPro" id="IPR036388">
    <property type="entry name" value="WH-like_DNA-bd_sf"/>
</dbReference>
<dbReference type="SUPFAM" id="SSF48008">
    <property type="entry name" value="GntR ligand-binding domain-like"/>
    <property type="match status" value="1"/>
</dbReference>
<dbReference type="EMBL" id="SPKJ01000001">
    <property type="protein sequence ID" value="MYZ46251.1"/>
    <property type="molecule type" value="Genomic_DNA"/>
</dbReference>
<dbReference type="Pfam" id="PF00392">
    <property type="entry name" value="GntR"/>
    <property type="match status" value="1"/>
</dbReference>
<gene>
    <name evidence="5" type="ORF">E4O86_00735</name>
</gene>
<dbReference type="AlphaFoldDB" id="A0A964WRX1"/>
<dbReference type="InterPro" id="IPR011711">
    <property type="entry name" value="GntR_C"/>
</dbReference>
<dbReference type="Gene3D" id="1.10.10.10">
    <property type="entry name" value="Winged helix-like DNA-binding domain superfamily/Winged helix DNA-binding domain"/>
    <property type="match status" value="1"/>
</dbReference>
<protein>
    <submittedName>
        <fullName evidence="5">GntR family transcriptional regulator</fullName>
    </submittedName>
</protein>
<comment type="caution">
    <text evidence="5">The sequence shown here is derived from an EMBL/GenBank/DDBJ whole genome shotgun (WGS) entry which is preliminary data.</text>
</comment>
<dbReference type="Proteomes" id="UP000773614">
    <property type="component" value="Unassembled WGS sequence"/>
</dbReference>
<dbReference type="SMART" id="SM00895">
    <property type="entry name" value="FCD"/>
    <property type="match status" value="1"/>
</dbReference>
<dbReference type="PANTHER" id="PTHR43537">
    <property type="entry name" value="TRANSCRIPTIONAL REGULATOR, GNTR FAMILY"/>
    <property type="match status" value="1"/>
</dbReference>
<dbReference type="Pfam" id="PF07729">
    <property type="entry name" value="FCD"/>
    <property type="match status" value="1"/>
</dbReference>
<organism evidence="5 6">
    <name type="scientific">Propylenella binzhouense</name>
    <dbReference type="NCBI Taxonomy" id="2555902"/>
    <lineage>
        <taxon>Bacteria</taxon>
        <taxon>Pseudomonadati</taxon>
        <taxon>Pseudomonadota</taxon>
        <taxon>Alphaproteobacteria</taxon>
        <taxon>Hyphomicrobiales</taxon>
        <taxon>Propylenellaceae</taxon>
        <taxon>Propylenella</taxon>
    </lineage>
</organism>
<dbReference type="PANTHER" id="PTHR43537:SF49">
    <property type="entry name" value="TRANSCRIPTIONAL REGULATORY PROTEIN"/>
    <property type="match status" value="1"/>
</dbReference>
<proteinExistence type="predicted"/>
<dbReference type="SMART" id="SM00345">
    <property type="entry name" value="HTH_GNTR"/>
    <property type="match status" value="1"/>
</dbReference>
<name>A0A964WRX1_9HYPH</name>
<evidence type="ECO:0000256" key="2">
    <source>
        <dbReference type="ARBA" id="ARBA00023125"/>
    </source>
</evidence>
<dbReference type="OrthoDB" id="9788098at2"/>
<keyword evidence="2" id="KW-0238">DNA-binding</keyword>
<dbReference type="GO" id="GO:0003700">
    <property type="term" value="F:DNA-binding transcription factor activity"/>
    <property type="evidence" value="ECO:0007669"/>
    <property type="project" value="InterPro"/>
</dbReference>
<keyword evidence="1" id="KW-0805">Transcription regulation</keyword>
<sequence length="245" mass="27727">MKSTLSTPLRVSSLVDTIVERLEGAIISGELPPGERFSEQGLAKIMGVSRNPLREAIRRLEGRKLIERIPNIGVRVAALSPRDLYDLLVVREALEGMACRLAAERMEDAEVEALEVMLARHRSQEGIRKGRGYYQEAKDFDFHFRIIRASRNERLVAMLCGDLYDLLRVYRYKSSTMKGRAGQALEEHERIVAALKARDPAAAEASMREHLRNARCHLFKHMDRSASEFSELDRPVLTRPDDGAA</sequence>
<dbReference type="RefSeq" id="WP_161138595.1">
    <property type="nucleotide sequence ID" value="NZ_SPKJ01000001.1"/>
</dbReference>
<keyword evidence="6" id="KW-1185">Reference proteome</keyword>
<dbReference type="InterPro" id="IPR000524">
    <property type="entry name" value="Tscrpt_reg_HTH_GntR"/>
</dbReference>
<dbReference type="InterPro" id="IPR036390">
    <property type="entry name" value="WH_DNA-bd_sf"/>
</dbReference>